<name>A0AAV7IY36_COTGL</name>
<evidence type="ECO:0000313" key="2">
    <source>
        <dbReference type="EMBL" id="KAH0561762.1"/>
    </source>
</evidence>
<gene>
    <name evidence="2" type="ORF">KQX54_019320</name>
</gene>
<comment type="caution">
    <text evidence="2">The sequence shown here is derived from an EMBL/GenBank/DDBJ whole genome shotgun (WGS) entry which is preliminary data.</text>
</comment>
<sequence length="174" mass="19788">MIHDRESCAAQMPLLGIGLKYRNQSYPEAQPERGRSFISVLIKNQAGETSGRFCKFSYSQWNEMVGASCRAGSELPLPPASFLLLSKSPMEMSNYILGRIRSSCPDKTNKSRPYPSRMHILRPREKLQLPAVLLLAAYPWQGDWWQAPQHQPRGHSEPDVRGQRGPNCRESYVK</sequence>
<keyword evidence="3" id="KW-1185">Reference proteome</keyword>
<protein>
    <submittedName>
        <fullName evidence="2">Uncharacterized protein</fullName>
    </submittedName>
</protein>
<evidence type="ECO:0000256" key="1">
    <source>
        <dbReference type="SAM" id="MobiDB-lite"/>
    </source>
</evidence>
<dbReference type="Proteomes" id="UP000826195">
    <property type="component" value="Unassembled WGS sequence"/>
</dbReference>
<reference evidence="2 3" key="1">
    <citation type="journal article" date="2021" name="J. Hered.">
        <title>A chromosome-level genome assembly of the parasitoid wasp, Cotesia glomerata (Hymenoptera: Braconidae).</title>
        <authorList>
            <person name="Pinto B.J."/>
            <person name="Weis J.J."/>
            <person name="Gamble T."/>
            <person name="Ode P.J."/>
            <person name="Paul R."/>
            <person name="Zaspel J.M."/>
        </authorList>
    </citation>
    <scope>NUCLEOTIDE SEQUENCE [LARGE SCALE GENOMIC DNA]</scope>
    <source>
        <strain evidence="2">CgM1</strain>
    </source>
</reference>
<organism evidence="2 3">
    <name type="scientific">Cotesia glomerata</name>
    <name type="common">Lepidopteran parasitic wasp</name>
    <name type="synonym">Apanteles glomeratus</name>
    <dbReference type="NCBI Taxonomy" id="32391"/>
    <lineage>
        <taxon>Eukaryota</taxon>
        <taxon>Metazoa</taxon>
        <taxon>Ecdysozoa</taxon>
        <taxon>Arthropoda</taxon>
        <taxon>Hexapoda</taxon>
        <taxon>Insecta</taxon>
        <taxon>Pterygota</taxon>
        <taxon>Neoptera</taxon>
        <taxon>Endopterygota</taxon>
        <taxon>Hymenoptera</taxon>
        <taxon>Apocrita</taxon>
        <taxon>Ichneumonoidea</taxon>
        <taxon>Braconidae</taxon>
        <taxon>Microgastrinae</taxon>
        <taxon>Cotesia</taxon>
    </lineage>
</organism>
<dbReference type="EMBL" id="JAHXZJ010000374">
    <property type="protein sequence ID" value="KAH0561762.1"/>
    <property type="molecule type" value="Genomic_DNA"/>
</dbReference>
<evidence type="ECO:0000313" key="3">
    <source>
        <dbReference type="Proteomes" id="UP000826195"/>
    </source>
</evidence>
<dbReference type="AlphaFoldDB" id="A0AAV7IY36"/>
<proteinExistence type="predicted"/>
<feature type="region of interest" description="Disordered" evidence="1">
    <location>
        <begin position="148"/>
        <end position="174"/>
    </location>
</feature>
<accession>A0AAV7IY36</accession>